<evidence type="ECO:0000313" key="3">
    <source>
        <dbReference type="EMBL" id="RLN52484.1"/>
    </source>
</evidence>
<reference evidence="5 6" key="1">
    <citation type="submission" date="2018-07" db="EMBL/GenBank/DDBJ databases">
        <title>Genome sequencing of oomycete isolates from Chile give support for New Zealand origin for Phytophthora kernoviae and make available the first Nothophytophthora sp. genome.</title>
        <authorList>
            <person name="Studholme D.J."/>
            <person name="Sanfuentes E."/>
            <person name="Panda P."/>
            <person name="Hill R."/>
            <person name="Sambles C."/>
            <person name="Grant M."/>
            <person name="Williams N.M."/>
            <person name="Mcdougal R.L."/>
        </authorList>
    </citation>
    <scope>NUCLEOTIDE SEQUENCE [LARGE SCALE GENOMIC DNA]</scope>
    <source>
        <strain evidence="4">Chile6</strain>
        <strain evidence="3">Chile7</strain>
    </source>
</reference>
<feature type="coiled-coil region" evidence="1">
    <location>
        <begin position="167"/>
        <end position="201"/>
    </location>
</feature>
<dbReference type="EMBL" id="MBAD02001684">
    <property type="protein sequence ID" value="RLN52484.1"/>
    <property type="molecule type" value="Genomic_DNA"/>
</dbReference>
<comment type="caution">
    <text evidence="4">The sequence shown here is derived from an EMBL/GenBank/DDBJ whole genome shotgun (WGS) entry which is preliminary data.</text>
</comment>
<proteinExistence type="predicted"/>
<dbReference type="OrthoDB" id="165525at2759"/>
<evidence type="ECO:0000256" key="2">
    <source>
        <dbReference type="SAM" id="MobiDB-lite"/>
    </source>
</evidence>
<dbReference type="EMBL" id="MBDO02000015">
    <property type="protein sequence ID" value="RLN68168.1"/>
    <property type="molecule type" value="Genomic_DNA"/>
</dbReference>
<dbReference type="AlphaFoldDB" id="A0A3F2S0Y5"/>
<gene>
    <name evidence="3" type="ORF">BBJ29_001128</name>
    <name evidence="4" type="ORF">BBP00_00001149</name>
</gene>
<evidence type="ECO:0000313" key="6">
    <source>
        <dbReference type="Proteomes" id="UP000284657"/>
    </source>
</evidence>
<accession>A0A3F2S0Y5</accession>
<evidence type="ECO:0000313" key="4">
    <source>
        <dbReference type="EMBL" id="RLN68168.1"/>
    </source>
</evidence>
<keyword evidence="1" id="KW-0175">Coiled coil</keyword>
<sequence>MSVERLLARGQQQEKHQQVQEGKDQQQELEEREKIQQYQSGPSDAVIPHQRAAGGTPPMTPTSVGEDDELRVIWVSDYDNINAVVVKLELEIAKLTEEGHAFVHRSNNITIPEQLQQQINQLRAQRDRAIDARFKSVIRVLIFSAAVRSFAQQNEHTNIWSDVPEVLKASHKKCAELASDIREYERQAQTLRDSIDDAVSSGDPSKMQHVAKLGALIAGLEKKISVANAERDKQFMFMFQFSEAVRNMVHTEWNGTSSAVSYPQQ</sequence>
<dbReference type="Proteomes" id="UP000277300">
    <property type="component" value="Unassembled WGS sequence"/>
</dbReference>
<evidence type="ECO:0000313" key="5">
    <source>
        <dbReference type="Proteomes" id="UP000277300"/>
    </source>
</evidence>
<evidence type="ECO:0000256" key="1">
    <source>
        <dbReference type="SAM" id="Coils"/>
    </source>
</evidence>
<protein>
    <submittedName>
        <fullName evidence="4">Uncharacterized protein</fullName>
    </submittedName>
</protein>
<dbReference type="Proteomes" id="UP000284657">
    <property type="component" value="Unassembled WGS sequence"/>
</dbReference>
<name>A0A3F2S0Y5_9STRA</name>
<feature type="compositionally biased region" description="Basic and acidic residues" evidence="2">
    <location>
        <begin position="12"/>
        <end position="35"/>
    </location>
</feature>
<organism evidence="4 5">
    <name type="scientific">Phytophthora kernoviae</name>
    <dbReference type="NCBI Taxonomy" id="325452"/>
    <lineage>
        <taxon>Eukaryota</taxon>
        <taxon>Sar</taxon>
        <taxon>Stramenopiles</taxon>
        <taxon>Oomycota</taxon>
        <taxon>Peronosporomycetes</taxon>
        <taxon>Peronosporales</taxon>
        <taxon>Peronosporaceae</taxon>
        <taxon>Phytophthora</taxon>
    </lineage>
</organism>
<feature type="region of interest" description="Disordered" evidence="2">
    <location>
        <begin position="1"/>
        <end position="65"/>
    </location>
</feature>